<dbReference type="Gene3D" id="3.60.15.10">
    <property type="entry name" value="Ribonuclease Z/Hydroxyacylglutathione hydrolase-like"/>
    <property type="match status" value="1"/>
</dbReference>
<dbReference type="eggNOG" id="COG2220">
    <property type="taxonomic scope" value="Bacteria"/>
</dbReference>
<evidence type="ECO:0000313" key="3">
    <source>
        <dbReference type="Proteomes" id="UP000001026"/>
    </source>
</evidence>
<dbReference type="SUPFAM" id="SSF56281">
    <property type="entry name" value="Metallo-hydrolase/oxidoreductase"/>
    <property type="match status" value="1"/>
</dbReference>
<dbReference type="STRING" id="59919.PMM0185"/>
<evidence type="ECO:0000313" key="2">
    <source>
        <dbReference type="EMBL" id="CAE18644.1"/>
    </source>
</evidence>
<name>Q7V398_PROMP</name>
<proteinExistence type="predicted"/>
<sequence>MSIIKIKKFFLFILFLFLIPSSAMAGDLLLKSLGHGSFLIKGREKSVLINPFKAIGCASDLNEPKDINADFILASSKLADEGYNPNDQLMFVEPGVYKFEDILLNGIEVPHDRVGGRRFGMATVWSWEQNNLKIVHMGGAAGEMDINSQIILSRPDILFISIGGGLKSYNGSEASDIVKTLKPSIVVPVHFRRGKNISDNCDFSNADFFLENMQDFRIKYLGKSFEINSKRIDKNTIYIFKD</sequence>
<dbReference type="InterPro" id="IPR036866">
    <property type="entry name" value="RibonucZ/Hydroxyglut_hydro"/>
</dbReference>
<dbReference type="PANTHER" id="PTHR39189">
    <property type="entry name" value="UPF0173 METAL-DEPENDENT HYDROLASE YTKL"/>
    <property type="match status" value="1"/>
</dbReference>
<gene>
    <name evidence="2" type="ordered locus">PMM0185</name>
</gene>
<dbReference type="KEGG" id="pmm:PMM0185"/>
<dbReference type="Pfam" id="PF13483">
    <property type="entry name" value="Lactamase_B_3"/>
    <property type="match status" value="1"/>
</dbReference>
<organism evidence="2 3">
    <name type="scientific">Prochlorococcus marinus subsp. pastoris (strain CCMP1986 / NIES-2087 / MED4)</name>
    <dbReference type="NCBI Taxonomy" id="59919"/>
    <lineage>
        <taxon>Bacteria</taxon>
        <taxon>Bacillati</taxon>
        <taxon>Cyanobacteriota</taxon>
        <taxon>Cyanophyceae</taxon>
        <taxon>Synechococcales</taxon>
        <taxon>Prochlorococcaceae</taxon>
        <taxon>Prochlorococcus</taxon>
    </lineage>
</organism>
<feature type="signal peptide" evidence="1">
    <location>
        <begin position="1"/>
        <end position="25"/>
    </location>
</feature>
<feature type="chain" id="PRO_5004292339" description="Inactivated Zn-dependent hydrolase of the beta-lactamase fold" evidence="1">
    <location>
        <begin position="26"/>
        <end position="242"/>
    </location>
</feature>
<evidence type="ECO:0008006" key="4">
    <source>
        <dbReference type="Google" id="ProtNLM"/>
    </source>
</evidence>
<dbReference type="HOGENOM" id="CLU_070010_3_0_3"/>
<keyword evidence="1" id="KW-0732">Signal</keyword>
<accession>Q7V398</accession>
<dbReference type="EMBL" id="BX548174">
    <property type="protein sequence ID" value="CAE18644.1"/>
    <property type="molecule type" value="Genomic_DNA"/>
</dbReference>
<dbReference type="PANTHER" id="PTHR39189:SF1">
    <property type="entry name" value="UPF0173 METAL-DEPENDENT HYDROLASE YTKL"/>
    <property type="match status" value="1"/>
</dbReference>
<protein>
    <recommendedName>
        <fullName evidence="4">Inactivated Zn-dependent hydrolase of the beta-lactamase fold</fullName>
    </recommendedName>
</protein>
<reference evidence="2 3" key="1">
    <citation type="journal article" date="2003" name="Nature">
        <title>Genome divergence in two Prochlorococcus ecotypes reflects oceanic niche differentiation.</title>
        <authorList>
            <person name="Rocap G."/>
            <person name="Larimer F.W."/>
            <person name="Lamerdin J.E."/>
            <person name="Malfatti S."/>
            <person name="Chain P."/>
            <person name="Ahlgren N.A."/>
            <person name="Arellano A."/>
            <person name="Coleman M."/>
            <person name="Hauser L."/>
            <person name="Hess W.R."/>
            <person name="Johnson Z.I."/>
            <person name="Land M.L."/>
            <person name="Lindell D."/>
            <person name="Post A.F."/>
            <person name="Regala W."/>
            <person name="Shah M."/>
            <person name="Shaw S.L."/>
            <person name="Steglich C."/>
            <person name="Sullivan M.B."/>
            <person name="Ting C.S."/>
            <person name="Tolonen A."/>
            <person name="Webb E.A."/>
            <person name="Zinser E.R."/>
            <person name="Chisholm S.W."/>
        </authorList>
    </citation>
    <scope>NUCLEOTIDE SEQUENCE [LARGE SCALE GENOMIC DNA]</scope>
    <source>
        <strain evidence="3">CCMP1986 / NIES-2087 / MED4</strain>
    </source>
</reference>
<dbReference type="OrthoDB" id="9789133at2"/>
<evidence type="ECO:0000256" key="1">
    <source>
        <dbReference type="SAM" id="SignalP"/>
    </source>
</evidence>
<dbReference type="Proteomes" id="UP000001026">
    <property type="component" value="Chromosome"/>
</dbReference>
<dbReference type="RefSeq" id="WP_011131824.1">
    <property type="nucleotide sequence ID" value="NC_005072.1"/>
</dbReference>
<dbReference type="AlphaFoldDB" id="Q7V398"/>